<reference evidence="1 2" key="1">
    <citation type="submission" date="2024-03" db="EMBL/GenBank/DDBJ databases">
        <title>Human intestinal bacterial collection.</title>
        <authorList>
            <person name="Pauvert C."/>
            <person name="Hitch T.C.A."/>
            <person name="Clavel T."/>
        </authorList>
    </citation>
    <scope>NUCLEOTIDE SEQUENCE [LARGE SCALE GENOMIC DNA]</scope>
    <source>
        <strain evidence="1 2">CLA-JM-H44</strain>
    </source>
</reference>
<evidence type="ECO:0000313" key="1">
    <source>
        <dbReference type="EMBL" id="MEQ2441656.1"/>
    </source>
</evidence>
<dbReference type="Proteomes" id="UP001489509">
    <property type="component" value="Unassembled WGS sequence"/>
</dbReference>
<name>A0ABV1E5D9_9FIRM</name>
<gene>
    <name evidence="1" type="ORF">WMO26_12535</name>
</gene>
<proteinExistence type="predicted"/>
<protein>
    <submittedName>
        <fullName evidence="1">Uncharacterized protein</fullName>
    </submittedName>
</protein>
<keyword evidence="2" id="KW-1185">Reference proteome</keyword>
<evidence type="ECO:0000313" key="2">
    <source>
        <dbReference type="Proteomes" id="UP001489509"/>
    </source>
</evidence>
<dbReference type="RefSeq" id="WP_349220876.1">
    <property type="nucleotide sequence ID" value="NZ_JBBMFD010000033.1"/>
</dbReference>
<dbReference type="EMBL" id="JBBMFD010000033">
    <property type="protein sequence ID" value="MEQ2441656.1"/>
    <property type="molecule type" value="Genomic_DNA"/>
</dbReference>
<accession>A0ABV1E5D9</accession>
<sequence>MLFRTDKSLKTSLPLQKTMYGVAVTKLNVGRFLQVLQAAENLPSMLLEKLFPEQSAEEILIYFKTINKKGLLDLITRLLVIAPKELCILLSSFLSIPEERLLDPECKDGLTPKELTDLLIAFYEVNDLSDFFGNVRRLKSLGAQNFGFSAGSPSEKA</sequence>
<organism evidence="1 2">
    <name type="scientific">Solibaculum intestinale</name>
    <dbReference type="NCBI Taxonomy" id="3133165"/>
    <lineage>
        <taxon>Bacteria</taxon>
        <taxon>Bacillati</taxon>
        <taxon>Bacillota</taxon>
        <taxon>Clostridia</taxon>
        <taxon>Eubacteriales</taxon>
        <taxon>Oscillospiraceae</taxon>
        <taxon>Solibaculum</taxon>
    </lineage>
</organism>
<comment type="caution">
    <text evidence="1">The sequence shown here is derived from an EMBL/GenBank/DDBJ whole genome shotgun (WGS) entry which is preliminary data.</text>
</comment>